<dbReference type="AlphaFoldDB" id="A0A9K3NLQ0"/>
<dbReference type="InterPro" id="IPR043129">
    <property type="entry name" value="ATPase_NBD"/>
</dbReference>
<dbReference type="SUPFAM" id="SSF53067">
    <property type="entry name" value="Actin-like ATPase domain"/>
    <property type="match status" value="1"/>
</dbReference>
<proteinExistence type="predicted"/>
<dbReference type="EMBL" id="MNCJ02000321">
    <property type="protein sequence ID" value="KAF5803948.1"/>
    <property type="molecule type" value="Genomic_DNA"/>
</dbReference>
<keyword evidence="2" id="KW-1185">Reference proteome</keyword>
<protein>
    <submittedName>
        <fullName evidence="1">Actin family</fullName>
    </submittedName>
</protein>
<evidence type="ECO:0000313" key="2">
    <source>
        <dbReference type="Proteomes" id="UP000215914"/>
    </source>
</evidence>
<dbReference type="Gene3D" id="3.30.420.40">
    <property type="match status" value="1"/>
</dbReference>
<reference evidence="1" key="1">
    <citation type="journal article" date="2017" name="Nature">
        <title>The sunflower genome provides insights into oil metabolism, flowering and Asterid evolution.</title>
        <authorList>
            <person name="Badouin H."/>
            <person name="Gouzy J."/>
            <person name="Grassa C.J."/>
            <person name="Murat F."/>
            <person name="Staton S.E."/>
            <person name="Cottret L."/>
            <person name="Lelandais-Briere C."/>
            <person name="Owens G.L."/>
            <person name="Carrere S."/>
            <person name="Mayjonade B."/>
            <person name="Legrand L."/>
            <person name="Gill N."/>
            <person name="Kane N.C."/>
            <person name="Bowers J.E."/>
            <person name="Hubner S."/>
            <person name="Bellec A."/>
            <person name="Berard A."/>
            <person name="Berges H."/>
            <person name="Blanchet N."/>
            <person name="Boniface M.C."/>
            <person name="Brunel D."/>
            <person name="Catrice O."/>
            <person name="Chaidir N."/>
            <person name="Claudel C."/>
            <person name="Donnadieu C."/>
            <person name="Faraut T."/>
            <person name="Fievet G."/>
            <person name="Helmstetter N."/>
            <person name="King M."/>
            <person name="Knapp S.J."/>
            <person name="Lai Z."/>
            <person name="Le Paslier M.C."/>
            <person name="Lippi Y."/>
            <person name="Lorenzon L."/>
            <person name="Mandel J.R."/>
            <person name="Marage G."/>
            <person name="Marchand G."/>
            <person name="Marquand E."/>
            <person name="Bret-Mestries E."/>
            <person name="Morien E."/>
            <person name="Nambeesan S."/>
            <person name="Nguyen T."/>
            <person name="Pegot-Espagnet P."/>
            <person name="Pouilly N."/>
            <person name="Raftis F."/>
            <person name="Sallet E."/>
            <person name="Schiex T."/>
            <person name="Thomas J."/>
            <person name="Vandecasteele C."/>
            <person name="Vares D."/>
            <person name="Vear F."/>
            <person name="Vautrin S."/>
            <person name="Crespi M."/>
            <person name="Mangin B."/>
            <person name="Burke J.M."/>
            <person name="Salse J."/>
            <person name="Munos S."/>
            <person name="Vincourt P."/>
            <person name="Rieseberg L.H."/>
            <person name="Langlade N.B."/>
        </authorList>
    </citation>
    <scope>NUCLEOTIDE SEQUENCE</scope>
    <source>
        <tissue evidence="1">Leaves</tissue>
    </source>
</reference>
<gene>
    <name evidence="1" type="ORF">HanXRQr2_Chr06g0277421</name>
</gene>
<dbReference type="Proteomes" id="UP000215914">
    <property type="component" value="Unassembled WGS sequence"/>
</dbReference>
<dbReference type="Gramene" id="mRNA:HanXRQr2_Chr06g0277421">
    <property type="protein sequence ID" value="mRNA:HanXRQr2_Chr06g0277421"/>
    <property type="gene ID" value="HanXRQr2_Chr06g0277421"/>
</dbReference>
<name>A0A9K3NLQ0_HELAN</name>
<sequence>MGLLSSLFGLSTVSSQNHHQLLENTVLCGGTVSMTGFEDRFQKEASLCSSSIRPSLVKCVQDNFKW</sequence>
<evidence type="ECO:0000313" key="1">
    <source>
        <dbReference type="EMBL" id="KAF5803948.1"/>
    </source>
</evidence>
<comment type="caution">
    <text evidence="1">The sequence shown here is derived from an EMBL/GenBank/DDBJ whole genome shotgun (WGS) entry which is preliminary data.</text>
</comment>
<accession>A0A9K3NLQ0</accession>
<organism evidence="1 2">
    <name type="scientific">Helianthus annuus</name>
    <name type="common">Common sunflower</name>
    <dbReference type="NCBI Taxonomy" id="4232"/>
    <lineage>
        <taxon>Eukaryota</taxon>
        <taxon>Viridiplantae</taxon>
        <taxon>Streptophyta</taxon>
        <taxon>Embryophyta</taxon>
        <taxon>Tracheophyta</taxon>
        <taxon>Spermatophyta</taxon>
        <taxon>Magnoliopsida</taxon>
        <taxon>eudicotyledons</taxon>
        <taxon>Gunneridae</taxon>
        <taxon>Pentapetalae</taxon>
        <taxon>asterids</taxon>
        <taxon>campanulids</taxon>
        <taxon>Asterales</taxon>
        <taxon>Asteraceae</taxon>
        <taxon>Asteroideae</taxon>
        <taxon>Heliantheae alliance</taxon>
        <taxon>Heliantheae</taxon>
        <taxon>Helianthus</taxon>
    </lineage>
</organism>
<reference evidence="1" key="2">
    <citation type="submission" date="2020-06" db="EMBL/GenBank/DDBJ databases">
        <title>Helianthus annuus Genome sequencing and assembly Release 2.</title>
        <authorList>
            <person name="Gouzy J."/>
            <person name="Langlade N."/>
            <person name="Munos S."/>
        </authorList>
    </citation>
    <scope>NUCLEOTIDE SEQUENCE</scope>
    <source>
        <tissue evidence="1">Leaves</tissue>
    </source>
</reference>